<evidence type="ECO:0000256" key="4">
    <source>
        <dbReference type="ARBA" id="ARBA00022490"/>
    </source>
</evidence>
<dbReference type="InterPro" id="IPR002933">
    <property type="entry name" value="Peptidase_M20"/>
</dbReference>
<evidence type="ECO:0000313" key="12">
    <source>
        <dbReference type="EMBL" id="RVU31558.1"/>
    </source>
</evidence>
<dbReference type="FunFam" id="3.30.70.360:FF:000003">
    <property type="entry name" value="Acetylornithine deacetylase"/>
    <property type="match status" value="1"/>
</dbReference>
<comment type="similarity">
    <text evidence="3">Belongs to the peptidase M20A family. ArgE subfamily.</text>
</comment>
<dbReference type="PANTHER" id="PTHR43808">
    <property type="entry name" value="ACETYLORNITHINE DEACETYLASE"/>
    <property type="match status" value="1"/>
</dbReference>
<comment type="caution">
    <text evidence="12">The sequence shown here is derived from an EMBL/GenBank/DDBJ whole genome shotgun (WGS) entry which is preliminary data.</text>
</comment>
<gene>
    <name evidence="12" type="ORF">EOE65_06145</name>
</gene>
<dbReference type="EMBL" id="SACQ01000002">
    <property type="protein sequence ID" value="RVU31558.1"/>
    <property type="molecule type" value="Genomic_DNA"/>
</dbReference>
<dbReference type="GO" id="GO:0008777">
    <property type="term" value="F:acetylornithine deacetylase activity"/>
    <property type="evidence" value="ECO:0007669"/>
    <property type="project" value="UniProtKB-EC"/>
</dbReference>
<sequence length="388" mass="41956">MQTPTLLEMMTRLIGEPSVSCTLPEWDQSNLGVIELLASWLEPLGFQCEVLPVPDYPGKANLVATRGSGDGGLVLAGHTDTVPFNAELWQSDPFTLTERDQRFYGLGSCDMKAFFALAIEAIKALDTRDLNAPLIILATADEESSMSGARALANSGYPRARYAVVGEPTSLTPVRMHKGIMMESLRIKGRAGHSSNPALGASALDAMHSALGTLLSFRQELQENHQNSAFDVSVPTLNLGCVHGGDNPNRICGQCDLEYDLRPLPGMNIANLREEVDKRLAPIADQFGVELTHEPLFPGVPSFETAKTADLVATAERLTGQASKAVAFATEAPFLQSLGMETIVLGPGSIDQAHQPDEYLAFDQIQPTIDLLQQLIQRYCLAPHKESS</sequence>
<evidence type="ECO:0000256" key="9">
    <source>
        <dbReference type="ARBA" id="ARBA00022833"/>
    </source>
</evidence>
<evidence type="ECO:0000259" key="11">
    <source>
        <dbReference type="Pfam" id="PF07687"/>
    </source>
</evidence>
<keyword evidence="5" id="KW-0055">Arginine biosynthesis</keyword>
<protein>
    <submittedName>
        <fullName evidence="12">Acetylornithine deacetylase</fullName>
        <ecNumber evidence="12">3.5.1.16</ecNumber>
    </submittedName>
</protein>
<dbReference type="Proteomes" id="UP000282818">
    <property type="component" value="Unassembled WGS sequence"/>
</dbReference>
<dbReference type="SUPFAM" id="SSF53187">
    <property type="entry name" value="Zn-dependent exopeptidases"/>
    <property type="match status" value="1"/>
</dbReference>
<keyword evidence="8 12" id="KW-0378">Hydrolase</keyword>
<dbReference type="InterPro" id="IPR036264">
    <property type="entry name" value="Bact_exopeptidase_dim_dom"/>
</dbReference>
<dbReference type="HAMAP" id="MF_01108">
    <property type="entry name" value="ArgE"/>
    <property type="match status" value="1"/>
</dbReference>
<comment type="subcellular location">
    <subcellularLocation>
        <location evidence="2">Cytoplasm</location>
    </subcellularLocation>
</comment>
<keyword evidence="10" id="KW-0170">Cobalt</keyword>
<evidence type="ECO:0000256" key="10">
    <source>
        <dbReference type="ARBA" id="ARBA00023285"/>
    </source>
</evidence>
<dbReference type="SUPFAM" id="SSF55031">
    <property type="entry name" value="Bacterial exopeptidase dimerisation domain"/>
    <property type="match status" value="1"/>
</dbReference>
<reference evidence="12 13" key="1">
    <citation type="submission" date="2019-01" db="EMBL/GenBank/DDBJ databases">
        <authorList>
            <person name="Chen W.-M."/>
        </authorList>
    </citation>
    <scope>NUCLEOTIDE SEQUENCE [LARGE SCALE GENOMIC DNA]</scope>
    <source>
        <strain evidence="12 13">HPM-16</strain>
    </source>
</reference>
<dbReference type="PROSITE" id="PS00759">
    <property type="entry name" value="ARGE_DAPE_CPG2_2"/>
    <property type="match status" value="1"/>
</dbReference>
<dbReference type="InterPro" id="IPR050072">
    <property type="entry name" value="Peptidase_M20A"/>
</dbReference>
<evidence type="ECO:0000256" key="2">
    <source>
        <dbReference type="ARBA" id="ARBA00004496"/>
    </source>
</evidence>
<keyword evidence="13" id="KW-1185">Reference proteome</keyword>
<dbReference type="Gene3D" id="3.30.70.360">
    <property type="match status" value="1"/>
</dbReference>
<evidence type="ECO:0000256" key="6">
    <source>
        <dbReference type="ARBA" id="ARBA00022605"/>
    </source>
</evidence>
<keyword evidence="6" id="KW-0028">Amino-acid biosynthesis</keyword>
<dbReference type="NCBIfam" id="TIGR01892">
    <property type="entry name" value="AcOrn-deacetyl"/>
    <property type="match status" value="1"/>
</dbReference>
<evidence type="ECO:0000256" key="1">
    <source>
        <dbReference type="ARBA" id="ARBA00001947"/>
    </source>
</evidence>
<dbReference type="AlphaFoldDB" id="A0A437QAK8"/>
<evidence type="ECO:0000256" key="8">
    <source>
        <dbReference type="ARBA" id="ARBA00022801"/>
    </source>
</evidence>
<name>A0A437QAK8_9GAMM</name>
<dbReference type="Pfam" id="PF07687">
    <property type="entry name" value="M20_dimer"/>
    <property type="match status" value="1"/>
</dbReference>
<dbReference type="CDD" id="cd03894">
    <property type="entry name" value="M20_ArgE"/>
    <property type="match status" value="1"/>
</dbReference>
<dbReference type="InterPro" id="IPR010169">
    <property type="entry name" value="AcOrn-deacetyl"/>
</dbReference>
<evidence type="ECO:0000256" key="5">
    <source>
        <dbReference type="ARBA" id="ARBA00022571"/>
    </source>
</evidence>
<evidence type="ECO:0000256" key="7">
    <source>
        <dbReference type="ARBA" id="ARBA00022723"/>
    </source>
</evidence>
<dbReference type="EC" id="3.5.1.16" evidence="12"/>
<dbReference type="InterPro" id="IPR011650">
    <property type="entry name" value="Peptidase_M20_dimer"/>
</dbReference>
<comment type="cofactor">
    <cofactor evidence="1">
        <name>Zn(2+)</name>
        <dbReference type="ChEBI" id="CHEBI:29105"/>
    </cofactor>
</comment>
<dbReference type="GO" id="GO:0006526">
    <property type="term" value="P:L-arginine biosynthetic process"/>
    <property type="evidence" value="ECO:0007669"/>
    <property type="project" value="UniProtKB-KW"/>
</dbReference>
<evidence type="ECO:0000256" key="3">
    <source>
        <dbReference type="ARBA" id="ARBA00005691"/>
    </source>
</evidence>
<dbReference type="NCBIfam" id="NF003474">
    <property type="entry name" value="PRK05111.1"/>
    <property type="match status" value="1"/>
</dbReference>
<keyword evidence="9" id="KW-0862">Zinc</keyword>
<accession>A0A437QAK8</accession>
<feature type="domain" description="Peptidase M20 dimerisation" evidence="11">
    <location>
        <begin position="176"/>
        <end position="283"/>
    </location>
</feature>
<evidence type="ECO:0000313" key="13">
    <source>
        <dbReference type="Proteomes" id="UP000282818"/>
    </source>
</evidence>
<dbReference type="PANTHER" id="PTHR43808:SF1">
    <property type="entry name" value="ACETYLORNITHINE DEACETYLASE"/>
    <property type="match status" value="1"/>
</dbReference>
<dbReference type="Gene3D" id="3.40.630.10">
    <property type="entry name" value="Zn peptidases"/>
    <property type="match status" value="1"/>
</dbReference>
<dbReference type="RefSeq" id="WP_127693417.1">
    <property type="nucleotide sequence ID" value="NZ_SACQ01000002.1"/>
</dbReference>
<dbReference type="InterPro" id="IPR001261">
    <property type="entry name" value="ArgE/DapE_CS"/>
</dbReference>
<dbReference type="Pfam" id="PF01546">
    <property type="entry name" value="Peptidase_M20"/>
    <property type="match status" value="1"/>
</dbReference>
<proteinExistence type="inferred from homology"/>
<keyword evidence="7" id="KW-0479">Metal-binding</keyword>
<dbReference type="GO" id="GO:0005737">
    <property type="term" value="C:cytoplasm"/>
    <property type="evidence" value="ECO:0007669"/>
    <property type="project" value="UniProtKB-SubCell"/>
</dbReference>
<organism evidence="12 13">
    <name type="scientific">Neptunomonas marina</name>
    <dbReference type="NCBI Taxonomy" id="1815562"/>
    <lineage>
        <taxon>Bacteria</taxon>
        <taxon>Pseudomonadati</taxon>
        <taxon>Pseudomonadota</taxon>
        <taxon>Gammaproteobacteria</taxon>
        <taxon>Oceanospirillales</taxon>
        <taxon>Oceanospirillaceae</taxon>
        <taxon>Neptunomonas</taxon>
    </lineage>
</organism>
<dbReference type="GO" id="GO:0046872">
    <property type="term" value="F:metal ion binding"/>
    <property type="evidence" value="ECO:0007669"/>
    <property type="project" value="UniProtKB-KW"/>
</dbReference>
<keyword evidence="4" id="KW-0963">Cytoplasm</keyword>